<dbReference type="PRINTS" id="PR01590">
    <property type="entry name" value="HTHFIS"/>
</dbReference>
<dbReference type="InterPro" id="IPR009057">
    <property type="entry name" value="Homeodomain-like_sf"/>
</dbReference>
<dbReference type="Gene3D" id="3.30.450.20">
    <property type="entry name" value="PAS domain"/>
    <property type="match status" value="1"/>
</dbReference>
<evidence type="ECO:0000313" key="7">
    <source>
        <dbReference type="EMBL" id="PWF54629.1"/>
    </source>
</evidence>
<name>A0A2U2I4R0_9BURK</name>
<evidence type="ECO:0000256" key="1">
    <source>
        <dbReference type="ARBA" id="ARBA00022741"/>
    </source>
</evidence>
<dbReference type="PROSITE" id="PS00675">
    <property type="entry name" value="SIGMA54_INTERACT_1"/>
    <property type="match status" value="1"/>
</dbReference>
<dbReference type="Pfam" id="PF08448">
    <property type="entry name" value="PAS_4"/>
    <property type="match status" value="1"/>
</dbReference>
<comment type="caution">
    <text evidence="7">The sequence shown here is derived from an EMBL/GenBank/DDBJ whole genome shotgun (WGS) entry which is preliminary data.</text>
</comment>
<evidence type="ECO:0000256" key="3">
    <source>
        <dbReference type="ARBA" id="ARBA00023015"/>
    </source>
</evidence>
<dbReference type="InterPro" id="IPR025662">
    <property type="entry name" value="Sigma_54_int_dom_ATP-bd_1"/>
</dbReference>
<dbReference type="Pfam" id="PF02954">
    <property type="entry name" value="HTH_8"/>
    <property type="match status" value="1"/>
</dbReference>
<dbReference type="SMART" id="SM00382">
    <property type="entry name" value="AAA"/>
    <property type="match status" value="1"/>
</dbReference>
<protein>
    <submittedName>
        <fullName evidence="7">Sigma-54-dependent Fis family transcriptional regulator</fullName>
    </submittedName>
</protein>
<dbReference type="GO" id="GO:0043565">
    <property type="term" value="F:sequence-specific DNA binding"/>
    <property type="evidence" value="ECO:0007669"/>
    <property type="project" value="InterPro"/>
</dbReference>
<evidence type="ECO:0000256" key="5">
    <source>
        <dbReference type="ARBA" id="ARBA00023163"/>
    </source>
</evidence>
<dbReference type="PROSITE" id="PS00688">
    <property type="entry name" value="SIGMA54_INTERACT_3"/>
    <property type="match status" value="1"/>
</dbReference>
<dbReference type="InterPro" id="IPR027417">
    <property type="entry name" value="P-loop_NTPase"/>
</dbReference>
<evidence type="ECO:0000256" key="2">
    <source>
        <dbReference type="ARBA" id="ARBA00022840"/>
    </source>
</evidence>
<dbReference type="GO" id="GO:0006355">
    <property type="term" value="P:regulation of DNA-templated transcription"/>
    <property type="evidence" value="ECO:0007669"/>
    <property type="project" value="InterPro"/>
</dbReference>
<dbReference type="Gene3D" id="1.10.8.60">
    <property type="match status" value="1"/>
</dbReference>
<evidence type="ECO:0000259" key="6">
    <source>
        <dbReference type="PROSITE" id="PS50045"/>
    </source>
</evidence>
<dbReference type="CDD" id="cd00009">
    <property type="entry name" value="AAA"/>
    <property type="match status" value="1"/>
</dbReference>
<dbReference type="GO" id="GO:0005524">
    <property type="term" value="F:ATP binding"/>
    <property type="evidence" value="ECO:0007669"/>
    <property type="project" value="UniProtKB-KW"/>
</dbReference>
<dbReference type="InterPro" id="IPR025943">
    <property type="entry name" value="Sigma_54_int_dom_ATP-bd_2"/>
</dbReference>
<dbReference type="PROSITE" id="PS00676">
    <property type="entry name" value="SIGMA54_INTERACT_2"/>
    <property type="match status" value="1"/>
</dbReference>
<accession>A0A2U2I4R0</accession>
<dbReference type="InterPro" id="IPR035965">
    <property type="entry name" value="PAS-like_dom_sf"/>
</dbReference>
<dbReference type="EMBL" id="PXWF02000078">
    <property type="protein sequence ID" value="PWF54629.1"/>
    <property type="molecule type" value="Genomic_DNA"/>
</dbReference>
<dbReference type="InterPro" id="IPR013656">
    <property type="entry name" value="PAS_4"/>
</dbReference>
<dbReference type="InterPro" id="IPR025944">
    <property type="entry name" value="Sigma_54_int_dom_CS"/>
</dbReference>
<feature type="domain" description="Sigma-54 factor interaction" evidence="6">
    <location>
        <begin position="162"/>
        <end position="392"/>
    </location>
</feature>
<keyword evidence="5" id="KW-0804">Transcription</keyword>
<dbReference type="PANTHER" id="PTHR32071:SF99">
    <property type="entry name" value="TRANSCRIPTIONAL REGULATORY PROTEIN"/>
    <property type="match status" value="1"/>
</dbReference>
<organism evidence="7 8">
    <name type="scientific">Massilia glaciei</name>
    <dbReference type="NCBI Taxonomy" id="1524097"/>
    <lineage>
        <taxon>Bacteria</taxon>
        <taxon>Pseudomonadati</taxon>
        <taxon>Pseudomonadota</taxon>
        <taxon>Betaproteobacteria</taxon>
        <taxon>Burkholderiales</taxon>
        <taxon>Oxalobacteraceae</taxon>
        <taxon>Telluria group</taxon>
        <taxon>Massilia</taxon>
    </lineage>
</organism>
<sequence length="470" mass="50395">MSNHITEAFLKDSDAIHKHAMASLFAQLDSLCEGAITVDRHGRIAWINDKYLAMLGLGDARQALGRDVEELIPNSLMREVMRSNLPILLDIMSFGKQSMVVTRMPLHDDAGEVVGAIGFVLYEKMNYLKPLLAKFAALQAELALARRGLAESRRPKHTLDSYIGGGPASAEVKRLAGRAGRQDASVLLLGETGTGKEIVASAIHAASPRAALPFIGINMAAVPEALLEAEFFGVAPGAFTGADKRAREGKFKLADGGTLFLDEIGDLPLAMQGKLLRVLQEQEFELLGSNSVVRVDVRVIAATSVDLGRLMREGRFRSDLYYRLNVLQITLPPLRERLEDMPALCDALLEQISQRTGMALRTVGAGAMALLAACRWPGNVRELANALERACILSDNLALGAADFAFLGPPPASAKLQYADALAAFDRAIIGAALQDNAGKVPAAARQLGMSRATLYKRIAALGMSARAAS</sequence>
<dbReference type="SUPFAM" id="SSF52540">
    <property type="entry name" value="P-loop containing nucleoside triphosphate hydrolases"/>
    <property type="match status" value="1"/>
</dbReference>
<dbReference type="InterPro" id="IPR002078">
    <property type="entry name" value="Sigma_54_int"/>
</dbReference>
<dbReference type="FunFam" id="3.40.50.300:FF:000006">
    <property type="entry name" value="DNA-binding transcriptional regulator NtrC"/>
    <property type="match status" value="1"/>
</dbReference>
<dbReference type="InterPro" id="IPR002197">
    <property type="entry name" value="HTH_Fis"/>
</dbReference>
<dbReference type="OrthoDB" id="9761705at2"/>
<evidence type="ECO:0000313" key="8">
    <source>
        <dbReference type="Proteomes" id="UP000241421"/>
    </source>
</evidence>
<dbReference type="PROSITE" id="PS50045">
    <property type="entry name" value="SIGMA54_INTERACT_4"/>
    <property type="match status" value="1"/>
</dbReference>
<dbReference type="Gene3D" id="3.40.50.300">
    <property type="entry name" value="P-loop containing nucleotide triphosphate hydrolases"/>
    <property type="match status" value="1"/>
</dbReference>
<dbReference type="PANTHER" id="PTHR32071">
    <property type="entry name" value="TRANSCRIPTIONAL REGULATORY PROTEIN"/>
    <property type="match status" value="1"/>
</dbReference>
<proteinExistence type="predicted"/>
<dbReference type="Gene3D" id="1.10.10.60">
    <property type="entry name" value="Homeodomain-like"/>
    <property type="match status" value="1"/>
</dbReference>
<dbReference type="CDD" id="cd00130">
    <property type="entry name" value="PAS"/>
    <property type="match status" value="1"/>
</dbReference>
<gene>
    <name evidence="7" type="ORF">C7C56_006025</name>
</gene>
<dbReference type="RefSeq" id="WP_106756563.1">
    <property type="nucleotide sequence ID" value="NZ_PXWF02000078.1"/>
</dbReference>
<dbReference type="Proteomes" id="UP000241421">
    <property type="component" value="Unassembled WGS sequence"/>
</dbReference>
<keyword evidence="1" id="KW-0547">Nucleotide-binding</keyword>
<evidence type="ECO:0000256" key="4">
    <source>
        <dbReference type="ARBA" id="ARBA00023125"/>
    </source>
</evidence>
<keyword evidence="2" id="KW-0067">ATP-binding</keyword>
<dbReference type="SUPFAM" id="SSF46689">
    <property type="entry name" value="Homeodomain-like"/>
    <property type="match status" value="1"/>
</dbReference>
<dbReference type="InterPro" id="IPR058031">
    <property type="entry name" value="AAA_lid_NorR"/>
</dbReference>
<dbReference type="InterPro" id="IPR003593">
    <property type="entry name" value="AAA+_ATPase"/>
</dbReference>
<keyword evidence="8" id="KW-1185">Reference proteome</keyword>
<dbReference type="AlphaFoldDB" id="A0A2U2I4R0"/>
<dbReference type="Pfam" id="PF00158">
    <property type="entry name" value="Sigma54_activat"/>
    <property type="match status" value="1"/>
</dbReference>
<keyword evidence="4" id="KW-0238">DNA-binding</keyword>
<keyword evidence="3" id="KW-0805">Transcription regulation</keyword>
<dbReference type="InterPro" id="IPR000014">
    <property type="entry name" value="PAS"/>
</dbReference>
<dbReference type="Pfam" id="PF25601">
    <property type="entry name" value="AAA_lid_14"/>
    <property type="match status" value="1"/>
</dbReference>
<reference evidence="7 8" key="1">
    <citation type="submission" date="2018-04" db="EMBL/GenBank/DDBJ databases">
        <title>Massilia violaceinigra sp. nov., a novel purple-pigmented bacterium isolated from Tianshan glacier, Xinjiang, China.</title>
        <authorList>
            <person name="Wang H."/>
        </authorList>
    </citation>
    <scope>NUCLEOTIDE SEQUENCE [LARGE SCALE GENOMIC DNA]</scope>
    <source>
        <strain evidence="7 8">B448-2</strain>
    </source>
</reference>
<dbReference type="SUPFAM" id="SSF55785">
    <property type="entry name" value="PYP-like sensor domain (PAS domain)"/>
    <property type="match status" value="1"/>
</dbReference>